<dbReference type="Proteomes" id="UP000246073">
    <property type="component" value="Unassembled WGS sequence"/>
</dbReference>
<sequence>MLGVSQQRACYFSAGLNRMRATTGAGFLMKQEKMSERS</sequence>
<name>A0A2P9HN24_9HYPH</name>
<reference evidence="2" key="1">
    <citation type="submission" date="2017-12" db="EMBL/GenBank/DDBJ databases">
        <authorList>
            <person name="Diaz M."/>
        </authorList>
    </citation>
    <scope>NUCLEOTIDE SEQUENCE [LARGE SCALE GENOMIC DNA]</scope>
    <source>
        <strain evidence="2">FI11154</strain>
    </source>
</reference>
<dbReference type="AlphaFoldDB" id="A0A2P9HN24"/>
<accession>A0A2P9HN24</accession>
<evidence type="ECO:0000313" key="2">
    <source>
        <dbReference type="Proteomes" id="UP000246073"/>
    </source>
</evidence>
<protein>
    <submittedName>
        <fullName evidence="1">Uncharacterized protein</fullName>
    </submittedName>
</protein>
<gene>
    <name evidence="1" type="ORF">OHAE_1341</name>
</gene>
<evidence type="ECO:0000313" key="1">
    <source>
        <dbReference type="EMBL" id="SPL65474.1"/>
    </source>
</evidence>
<proteinExistence type="predicted"/>
<organism evidence="1 2">
    <name type="scientific">Ochrobactrum soli</name>
    <dbReference type="NCBI Taxonomy" id="2448455"/>
    <lineage>
        <taxon>Bacteria</taxon>
        <taxon>Pseudomonadati</taxon>
        <taxon>Pseudomonadota</taxon>
        <taxon>Alphaproteobacteria</taxon>
        <taxon>Hyphomicrobiales</taxon>
        <taxon>Brucellaceae</taxon>
        <taxon>Brucella/Ochrobactrum group</taxon>
        <taxon>Ochrobactrum</taxon>
    </lineage>
</organism>
<dbReference type="EMBL" id="OOFM01000005">
    <property type="protein sequence ID" value="SPL65474.1"/>
    <property type="molecule type" value="Genomic_DNA"/>
</dbReference>